<evidence type="ECO:0000259" key="4">
    <source>
        <dbReference type="PROSITE" id="PS50043"/>
    </source>
</evidence>
<evidence type="ECO:0000256" key="1">
    <source>
        <dbReference type="ARBA" id="ARBA00023015"/>
    </source>
</evidence>
<dbReference type="Gene3D" id="1.10.10.10">
    <property type="entry name" value="Winged helix-like DNA-binding domain superfamily/Winged helix DNA-binding domain"/>
    <property type="match status" value="1"/>
</dbReference>
<dbReference type="SMART" id="SM00421">
    <property type="entry name" value="HTH_LUXR"/>
    <property type="match status" value="1"/>
</dbReference>
<proteinExistence type="predicted"/>
<evidence type="ECO:0000313" key="6">
    <source>
        <dbReference type="Proteomes" id="UP001595935"/>
    </source>
</evidence>
<dbReference type="Pfam" id="PF00196">
    <property type="entry name" value="GerE"/>
    <property type="match status" value="1"/>
</dbReference>
<keyword evidence="2" id="KW-0238">DNA-binding</keyword>
<dbReference type="PROSITE" id="PS00622">
    <property type="entry name" value="HTH_LUXR_1"/>
    <property type="match status" value="1"/>
</dbReference>
<dbReference type="InterPro" id="IPR036388">
    <property type="entry name" value="WH-like_DNA-bd_sf"/>
</dbReference>
<reference evidence="6" key="1">
    <citation type="journal article" date="2019" name="Int. J. Syst. Evol. Microbiol.">
        <title>The Global Catalogue of Microorganisms (GCM) 10K type strain sequencing project: providing services to taxonomists for standard genome sequencing and annotation.</title>
        <authorList>
            <consortium name="The Broad Institute Genomics Platform"/>
            <consortium name="The Broad Institute Genome Sequencing Center for Infectious Disease"/>
            <person name="Wu L."/>
            <person name="Ma J."/>
        </authorList>
    </citation>
    <scope>NUCLEOTIDE SEQUENCE [LARGE SCALE GENOMIC DNA]</scope>
    <source>
        <strain evidence="6">WYCCWR 13023</strain>
    </source>
</reference>
<dbReference type="PANTHER" id="PTHR44688:SF16">
    <property type="entry name" value="DNA-BINDING TRANSCRIPTIONAL ACTIVATOR DEVR_DOSR"/>
    <property type="match status" value="1"/>
</dbReference>
<dbReference type="InterPro" id="IPR016032">
    <property type="entry name" value="Sig_transdc_resp-reg_C-effctor"/>
</dbReference>
<dbReference type="EMBL" id="JBHSGV010000016">
    <property type="protein sequence ID" value="MFC4750254.1"/>
    <property type="molecule type" value="Genomic_DNA"/>
</dbReference>
<dbReference type="CDD" id="cd06170">
    <property type="entry name" value="LuxR_C_like"/>
    <property type="match status" value="1"/>
</dbReference>
<dbReference type="PROSITE" id="PS50043">
    <property type="entry name" value="HTH_LUXR_2"/>
    <property type="match status" value="1"/>
</dbReference>
<dbReference type="Gene3D" id="3.30.450.20">
    <property type="entry name" value="PAS domain"/>
    <property type="match status" value="1"/>
</dbReference>
<dbReference type="PRINTS" id="PR00038">
    <property type="entry name" value="HTHLUXR"/>
</dbReference>
<comment type="caution">
    <text evidence="5">The sequence shown here is derived from an EMBL/GenBank/DDBJ whole genome shotgun (WGS) entry which is preliminary data.</text>
</comment>
<name>A0ABV9PJU5_9FLAO</name>
<protein>
    <submittedName>
        <fullName evidence="5">Response regulator transcription factor</fullName>
    </submittedName>
</protein>
<dbReference type="InterPro" id="IPR000792">
    <property type="entry name" value="Tscrpt_reg_LuxR_C"/>
</dbReference>
<dbReference type="SUPFAM" id="SSF46894">
    <property type="entry name" value="C-terminal effector domain of the bipartite response regulators"/>
    <property type="match status" value="1"/>
</dbReference>
<accession>A0ABV9PJU5</accession>
<sequence>MLEVFATNQLYVTLLGQTFSEVEPHDIEWYKESVENYVEIEQCIAVLSDFKANCSYYYKGSFGNQFGFSVADHFTDCAFEEFIFSKIHPEDLIERHILELNYFYFLKDLPQKEHHKYTTFCRIRILDAQGNYSYATHRTIYLKNFSNGSVWLALCLYSASHSTQTASGTDAQIVNVQTGEKVMFNKYSRYKEKFLSQREIEILRLVGEGKNSNEIARQLYISVYTVRRHRQNIITKMKVSNATEAVKIGITMGIL</sequence>
<keyword evidence="3" id="KW-0804">Transcription</keyword>
<keyword evidence="1" id="KW-0805">Transcription regulation</keyword>
<evidence type="ECO:0000313" key="5">
    <source>
        <dbReference type="EMBL" id="MFC4750254.1"/>
    </source>
</evidence>
<keyword evidence="6" id="KW-1185">Reference proteome</keyword>
<dbReference type="Proteomes" id="UP001595935">
    <property type="component" value="Unassembled WGS sequence"/>
</dbReference>
<feature type="domain" description="HTH luxR-type" evidence="4">
    <location>
        <begin position="188"/>
        <end position="253"/>
    </location>
</feature>
<dbReference type="RefSeq" id="WP_213260256.1">
    <property type="nucleotide sequence ID" value="NZ_JAGYWA010000016.1"/>
</dbReference>
<dbReference type="PANTHER" id="PTHR44688">
    <property type="entry name" value="DNA-BINDING TRANSCRIPTIONAL ACTIVATOR DEVR_DOSR"/>
    <property type="match status" value="1"/>
</dbReference>
<evidence type="ECO:0000256" key="2">
    <source>
        <dbReference type="ARBA" id="ARBA00023125"/>
    </source>
</evidence>
<evidence type="ECO:0000256" key="3">
    <source>
        <dbReference type="ARBA" id="ARBA00023163"/>
    </source>
</evidence>
<organism evidence="5 6">
    <name type="scientific">Flavobacterium branchiicola</name>
    <dbReference type="NCBI Taxonomy" id="1114875"/>
    <lineage>
        <taxon>Bacteria</taxon>
        <taxon>Pseudomonadati</taxon>
        <taxon>Bacteroidota</taxon>
        <taxon>Flavobacteriia</taxon>
        <taxon>Flavobacteriales</taxon>
        <taxon>Flavobacteriaceae</taxon>
        <taxon>Flavobacterium</taxon>
    </lineage>
</organism>
<gene>
    <name evidence="5" type="ORF">ACFO5S_22565</name>
</gene>